<name>Q647D7_9VIRU</name>
<dbReference type="KEGG" id="vg:5141610"/>
<proteinExistence type="predicted"/>
<organism evidence="1 2">
    <name type="scientific">Thermoproteus tenax spherical virus 1</name>
    <dbReference type="NCBI Taxonomy" id="292639"/>
    <lineage>
        <taxon>Viruses</taxon>
        <taxon>Viruses incertae sedis</taxon>
        <taxon>Globuloviridae</taxon>
        <taxon>Alphaglobulovirus</taxon>
        <taxon>Alphaglobulovirus cinderense</taxon>
    </lineage>
</organism>
<dbReference type="RefSeq" id="YP_164366.1">
    <property type="nucleotide sequence ID" value="NC_006556.1"/>
</dbReference>
<keyword evidence="2" id="KW-1185">Reference proteome</keyword>
<accession>Q647D7</accession>
<reference evidence="1 2" key="1">
    <citation type="journal article" date="2006" name="Virology">
        <title>TTSV1, a new virus-like particle isolated from the hyperthermophilic crenarchaeote Thermoproteus tenax.</title>
        <authorList>
            <person name="Ahn D.G."/>
            <person name="Kim S.I."/>
            <person name="Rhee J.K."/>
            <person name="Kim K.P."/>
            <person name="Pan J.G."/>
            <person name="Oh J.W."/>
        </authorList>
    </citation>
    <scope>NUCLEOTIDE SEQUENCE</scope>
</reference>
<evidence type="ECO:0000313" key="1">
    <source>
        <dbReference type="EMBL" id="AAU25975.1"/>
    </source>
</evidence>
<evidence type="ECO:0000313" key="2">
    <source>
        <dbReference type="Proteomes" id="UP000006730"/>
    </source>
</evidence>
<dbReference type="Proteomes" id="UP000006730">
    <property type="component" value="Segment"/>
</dbReference>
<sequence>MNTKPKLVEKEFAIIYDGKYLIFAGIKPELGINMLALFGPDTRCDICGRKIGYGPYMVVAEKYGEKGHVVCGKCMNSPDFKPVVEKMRRRALGSRRQNNI</sequence>
<protein>
    <submittedName>
        <fullName evidence="1">Uncharacterized protein</fullName>
    </submittedName>
</protein>
<dbReference type="EMBL" id="AY722806">
    <property type="protein sequence ID" value="AAU25975.1"/>
    <property type="molecule type" value="Genomic_DNA"/>
</dbReference>
<dbReference type="GeneID" id="5141610"/>